<feature type="compositionally biased region" description="Low complexity" evidence="5">
    <location>
        <begin position="141"/>
        <end position="151"/>
    </location>
</feature>
<evidence type="ECO:0000256" key="5">
    <source>
        <dbReference type="SAM" id="MobiDB-lite"/>
    </source>
</evidence>
<feature type="region of interest" description="Disordered" evidence="5">
    <location>
        <begin position="635"/>
        <end position="654"/>
    </location>
</feature>
<evidence type="ECO:0000256" key="3">
    <source>
        <dbReference type="ARBA" id="ARBA00023242"/>
    </source>
</evidence>
<protein>
    <recommendedName>
        <fullName evidence="4">mRNA 3'-end-processing protein RNA14</fullName>
    </recommendedName>
</protein>
<dbReference type="InterPro" id="IPR011990">
    <property type="entry name" value="TPR-like_helical_dom_sf"/>
</dbReference>
<accession>A0ABR3QTP0</accession>
<dbReference type="PANTHER" id="PTHR19980:SF0">
    <property type="entry name" value="CLEAVAGE STIMULATION FACTOR SUBUNIT 3"/>
    <property type="match status" value="1"/>
</dbReference>
<dbReference type="PANTHER" id="PTHR19980">
    <property type="entry name" value="RNA CLEAVAGE STIMULATION FACTOR"/>
    <property type="match status" value="1"/>
</dbReference>
<dbReference type="InterPro" id="IPR003107">
    <property type="entry name" value="HAT"/>
</dbReference>
<dbReference type="InterPro" id="IPR008847">
    <property type="entry name" value="Suf"/>
</dbReference>
<comment type="caution">
    <text evidence="7">The sequence shown here is derived from an EMBL/GenBank/DDBJ whole genome shotgun (WGS) entry which is preliminary data.</text>
</comment>
<evidence type="ECO:0000256" key="1">
    <source>
        <dbReference type="ARBA" id="ARBA00002863"/>
    </source>
</evidence>
<name>A0ABR3QTP0_9PLEO</name>
<evidence type="ECO:0000256" key="2">
    <source>
        <dbReference type="ARBA" id="ARBA00022737"/>
    </source>
</evidence>
<feature type="region of interest" description="Disordered" evidence="5">
    <location>
        <begin position="1016"/>
        <end position="1057"/>
    </location>
</feature>
<feature type="compositionally biased region" description="Polar residues" evidence="5">
    <location>
        <begin position="85"/>
        <end position="100"/>
    </location>
</feature>
<organism evidence="7 8">
    <name type="scientific">Nothophoma quercina</name>
    <dbReference type="NCBI Taxonomy" id="749835"/>
    <lineage>
        <taxon>Eukaryota</taxon>
        <taxon>Fungi</taxon>
        <taxon>Dikarya</taxon>
        <taxon>Ascomycota</taxon>
        <taxon>Pezizomycotina</taxon>
        <taxon>Dothideomycetes</taxon>
        <taxon>Pleosporomycetidae</taxon>
        <taxon>Pleosporales</taxon>
        <taxon>Pleosporineae</taxon>
        <taxon>Didymellaceae</taxon>
        <taxon>Nothophoma</taxon>
    </lineage>
</organism>
<dbReference type="Pfam" id="PF05843">
    <property type="entry name" value="Suf"/>
    <property type="match status" value="1"/>
</dbReference>
<dbReference type="SMART" id="SM00386">
    <property type="entry name" value="HAT"/>
    <property type="match status" value="6"/>
</dbReference>
<feature type="domain" description="Suppressor of forked" evidence="6">
    <location>
        <begin position="229"/>
        <end position="850"/>
    </location>
</feature>
<feature type="region of interest" description="Disordered" evidence="5">
    <location>
        <begin position="894"/>
        <end position="946"/>
    </location>
</feature>
<comment type="function">
    <text evidence="1 4">Component of the cleavage factor IA (CFIA) complex, which is involved in the endonucleolytic cleavage during polyadenylation-dependent pre-mRNA 3'-end formation.</text>
</comment>
<proteinExistence type="predicted"/>
<keyword evidence="4" id="KW-0507">mRNA processing</keyword>
<sequence length="1057" mass="116637">MSDDAELAFLQSQAQEYDPSSAWPAADNQASTGDASEEEYDPAGNMDAAQDPAQSEQSASMPPESAANSPPPANDQGENGLNPVSAETSAAPTPAKQSRTIGGFVDESEDEEEEPVTAPKMAAPALLRASEAAETPQRSVTNTPNNTLPTPDVQLHSAQDQGASSVSASVAVNEPALSIASVPVNGTTPVPDATKPAGTLNIDPARQATASVTPAPPSASLPKARLPQDRIGILNDRIQEDPRGDIEAWLSLIEEQRKRHKYDEAREVFNRFLEQFPTAGEVWVDFINFETELDELPRVEQLFGRAVQNGDYVPVFSCYIDFVRRRFNLTNDAGGKSRETIVMAYEFVLGQVGIDVDSGKLWIDYIELQKTAPGVLGGTNWQDMQKMDTLRKLYQRAVSIPTGATLEIWRDYDRFEMGLNKVTGRKNLQEKSPSYMTARSAINVLDNNITRGINKSTLPRLPPAPGFDGYDEYLNQVKLWKQWVQWEKSDPLEIAVDDRALYNKRVLHIYKSALRPLRFWPELWYEAAEWCYENGLQTDGDKFLDDGIKANPESCLLAFRKGNQIELRTDFEDGQAGLIAKGEAVKKPYMDLLDTLYDLTAKTKKREEHSIARAKEAFEAQKAADEAARAIAQNNAEDADEDDEAEASKRTQEKEAAFNAQVHAISAGYNAQTLTLKKTLTFAWIALMQAIRRVQGKGGNNSEVPGFRGIFTEARRKGKLLSEAYVASAQIEHHCYQDPAAGKIFERGMKLFPEDEQFALEYIKHLIKLNDSTNARAVFETIVGKLTAKPENVPRTKPLFLFFHEYEAHFGELAQITKMEQRMATLFPEDPQLQRFARRFASSTFDPTTVRPIISPRTQMKPVMPVMPNIMPSIEEAMPNAPAQPQVPEQRIASPAPNILNSPHLANLPVVTNSPKRPLDDADDGAQPRKLARGESPLKGAAGRRLDAARRNMAASGSTPVGLPQGPAPLPREINFLLGIIPAAHTYRETRFKPEGMVNMLRNIAAIPIPTLPGHAQGPPPQRWGTTATTAQQLQSIQEKYGNPGAQAPNGGHPWPQ</sequence>
<keyword evidence="4" id="KW-0963">Cytoplasm</keyword>
<evidence type="ECO:0000313" key="8">
    <source>
        <dbReference type="Proteomes" id="UP001521222"/>
    </source>
</evidence>
<evidence type="ECO:0000313" key="7">
    <source>
        <dbReference type="EMBL" id="KAL1595522.1"/>
    </source>
</evidence>
<feature type="compositionally biased region" description="Acidic residues" evidence="5">
    <location>
        <begin position="106"/>
        <end position="115"/>
    </location>
</feature>
<dbReference type="InterPro" id="IPR045243">
    <property type="entry name" value="Rna14-like"/>
</dbReference>
<keyword evidence="8" id="KW-1185">Reference proteome</keyword>
<evidence type="ECO:0000256" key="4">
    <source>
        <dbReference type="RuleBase" id="RU369035"/>
    </source>
</evidence>
<comment type="subcellular location">
    <subcellularLocation>
        <location evidence="4">Nucleus</location>
    </subcellularLocation>
    <subcellularLocation>
        <location evidence="4">Cytoplasm</location>
    </subcellularLocation>
    <text evidence="4">Nucleus and/or cytoplasm.</text>
</comment>
<keyword evidence="3 4" id="KW-0539">Nucleus</keyword>
<dbReference type="Proteomes" id="UP001521222">
    <property type="component" value="Unassembled WGS sequence"/>
</dbReference>
<feature type="compositionally biased region" description="Low complexity" evidence="5">
    <location>
        <begin position="58"/>
        <end position="68"/>
    </location>
</feature>
<evidence type="ECO:0000259" key="6">
    <source>
        <dbReference type="Pfam" id="PF05843"/>
    </source>
</evidence>
<reference evidence="7 8" key="1">
    <citation type="submission" date="2024-02" db="EMBL/GenBank/DDBJ databases">
        <title>De novo assembly and annotation of 12 fungi associated with fruit tree decline syndrome in Ontario, Canada.</title>
        <authorList>
            <person name="Sulman M."/>
            <person name="Ellouze W."/>
            <person name="Ilyukhin E."/>
        </authorList>
    </citation>
    <scope>NUCLEOTIDE SEQUENCE [LARGE SCALE GENOMIC DNA]</scope>
    <source>
        <strain evidence="7 8">M97-236</strain>
    </source>
</reference>
<gene>
    <name evidence="7" type="primary">RNA14</name>
    <name evidence="7" type="ORF">SLS59_008159</name>
</gene>
<dbReference type="Gene3D" id="1.25.40.1040">
    <property type="match status" value="2"/>
</dbReference>
<feature type="region of interest" description="Disordered" evidence="5">
    <location>
        <begin position="1"/>
        <end position="169"/>
    </location>
</feature>
<dbReference type="SUPFAM" id="SSF48452">
    <property type="entry name" value="TPR-like"/>
    <property type="match status" value="2"/>
</dbReference>
<feature type="compositionally biased region" description="Polar residues" evidence="5">
    <location>
        <begin position="1024"/>
        <end position="1038"/>
    </location>
</feature>
<keyword evidence="2" id="KW-0677">Repeat</keyword>
<dbReference type="EMBL" id="JAKIXB020000031">
    <property type="protein sequence ID" value="KAL1595522.1"/>
    <property type="molecule type" value="Genomic_DNA"/>
</dbReference>
<feature type="compositionally biased region" description="Low complexity" evidence="5">
    <location>
        <begin position="122"/>
        <end position="134"/>
    </location>
</feature>